<dbReference type="Gene3D" id="1.10.8.60">
    <property type="match status" value="1"/>
</dbReference>
<evidence type="ECO:0000313" key="8">
    <source>
        <dbReference type="EMBL" id="AAM24910.1"/>
    </source>
</evidence>
<dbReference type="Gene3D" id="1.10.10.60">
    <property type="entry name" value="Homeodomain-like"/>
    <property type="match status" value="1"/>
</dbReference>
<dbReference type="InterPro" id="IPR002078">
    <property type="entry name" value="Sigma_54_int"/>
</dbReference>
<gene>
    <name evidence="8" type="primary">PspF5</name>
    <name evidence="8" type="ordered locus">TTE1710</name>
</gene>
<dbReference type="SMART" id="SM00989">
    <property type="entry name" value="V4R"/>
    <property type="match status" value="1"/>
</dbReference>
<keyword evidence="9" id="KW-1185">Reference proteome</keyword>
<dbReference type="GO" id="GO:0006355">
    <property type="term" value="P:regulation of DNA-templated transcription"/>
    <property type="evidence" value="ECO:0007669"/>
    <property type="project" value="InterPro"/>
</dbReference>
<dbReference type="eggNOG" id="COG3829">
    <property type="taxonomic scope" value="Bacteria"/>
</dbReference>
<dbReference type="Pfam" id="PF02954">
    <property type="entry name" value="HTH_8"/>
    <property type="match status" value="1"/>
</dbReference>
<dbReference type="InterPro" id="IPR002197">
    <property type="entry name" value="HTH_Fis"/>
</dbReference>
<dbReference type="InterPro" id="IPR025943">
    <property type="entry name" value="Sigma_54_int_dom_ATP-bd_2"/>
</dbReference>
<evidence type="ECO:0000259" key="7">
    <source>
        <dbReference type="PROSITE" id="PS50112"/>
    </source>
</evidence>
<dbReference type="PROSITE" id="PS50112">
    <property type="entry name" value="PAS"/>
    <property type="match status" value="1"/>
</dbReference>
<dbReference type="InterPro" id="IPR027417">
    <property type="entry name" value="P-loop_NTPase"/>
</dbReference>
<dbReference type="InterPro" id="IPR025662">
    <property type="entry name" value="Sigma_54_int_dom_ATP-bd_1"/>
</dbReference>
<protein>
    <submittedName>
        <fullName evidence="8">NtrC family Transcriptional regulator, ATPase domain protein</fullName>
    </submittedName>
</protein>
<dbReference type="SUPFAM" id="SSF111126">
    <property type="entry name" value="Ligand-binding domain in the NO signalling and Golgi transport"/>
    <property type="match status" value="1"/>
</dbReference>
<dbReference type="InterPro" id="IPR024096">
    <property type="entry name" value="NO_sig/Golgi_transp_ligand-bd"/>
</dbReference>
<dbReference type="FunFam" id="3.40.50.300:FF:000006">
    <property type="entry name" value="DNA-binding transcriptional regulator NtrC"/>
    <property type="match status" value="1"/>
</dbReference>
<dbReference type="Gene3D" id="3.30.450.20">
    <property type="entry name" value="PAS domain"/>
    <property type="match status" value="1"/>
</dbReference>
<dbReference type="PRINTS" id="PR01590">
    <property type="entry name" value="HTHFIS"/>
</dbReference>
<dbReference type="OrthoDB" id="9803970at2"/>
<sequence length="610" mass="68467">MLINTSKHEVYYQAGYSIGSQLLVNALEEIPAKIGELGMGDLKLQSAKNDKIIVKWHECLTCSHLLPIGEPQCYLETGLLAGVLNKLFKKKVEVKETKCWGTGEKYCEMEATIYPTSTSEGFNFVFSEESNKLLLALAVQSVQANKNYQKVLLGYMNDVKELSLSNVETLFHMMPFGLIIVDSQGKVVEINKTSVHMLGIGGQRVQGRLLEEIIPLTNYSEILTAGKPQVWTFQSTKGETIIVIGMPFSARVKNEYMLFQLLPAERELVYHLLESITKSEIGIEYNYKVREVNCSKPFQFNHIRTLNWCFKNVLILAQKAAKTNATILIVGESGTGKGVLAQAIHQESFRRHGPFIRVNCAAIPSELLESELFGYEEGAFTGAKRGGKPGKFELADGGTIFLDEIGDMPLSMQAKLLTVLQEKVVERLGSTKARKIDVRVIAATSRNLEKMVQEGCFREDLFYRLNVVKLLLPPLRERPEDIPFLVEDILKRINEECGKKLRISPAAMEYLLSYSWPGNVRELENVLERAAILAEGQEIQPQHLMIDYFGQNKSIKKISPLCEVQMEAEKEAIIRALEAFGGEKSRAAKALGISRQALYAKMVRYGLLKK</sequence>
<dbReference type="SUPFAM" id="SSF52540">
    <property type="entry name" value="P-loop containing nucleoside triphosphate hydrolases"/>
    <property type="match status" value="1"/>
</dbReference>
<dbReference type="SUPFAM" id="SSF55785">
    <property type="entry name" value="PYP-like sensor domain (PAS domain)"/>
    <property type="match status" value="1"/>
</dbReference>
<dbReference type="CDD" id="cd00130">
    <property type="entry name" value="PAS"/>
    <property type="match status" value="1"/>
</dbReference>
<dbReference type="CDD" id="cd00009">
    <property type="entry name" value="AAA"/>
    <property type="match status" value="1"/>
</dbReference>
<keyword evidence="2" id="KW-0067">ATP-binding</keyword>
<dbReference type="Pfam" id="PF25601">
    <property type="entry name" value="AAA_lid_14"/>
    <property type="match status" value="1"/>
</dbReference>
<feature type="domain" description="PAS" evidence="7">
    <location>
        <begin position="163"/>
        <end position="208"/>
    </location>
</feature>
<dbReference type="SUPFAM" id="SSF46689">
    <property type="entry name" value="Homeodomain-like"/>
    <property type="match status" value="1"/>
</dbReference>
<dbReference type="GO" id="GO:0043565">
    <property type="term" value="F:sequence-specific DNA binding"/>
    <property type="evidence" value="ECO:0007669"/>
    <property type="project" value="InterPro"/>
</dbReference>
<dbReference type="STRING" id="273068.TTE1710"/>
<dbReference type="PROSITE" id="PS00688">
    <property type="entry name" value="SIGMA54_INTERACT_3"/>
    <property type="match status" value="1"/>
</dbReference>
<organism evidence="8 9">
    <name type="scientific">Caldanaerobacter subterraneus subsp. tengcongensis (strain DSM 15242 / JCM 11007 / NBRC 100824 / MB4)</name>
    <name type="common">Thermoanaerobacter tengcongensis</name>
    <dbReference type="NCBI Taxonomy" id="273068"/>
    <lineage>
        <taxon>Bacteria</taxon>
        <taxon>Bacillati</taxon>
        <taxon>Bacillota</taxon>
        <taxon>Clostridia</taxon>
        <taxon>Thermoanaerobacterales</taxon>
        <taxon>Thermoanaerobacteraceae</taxon>
        <taxon>Caldanaerobacter</taxon>
    </lineage>
</organism>
<dbReference type="EMBL" id="AE008691">
    <property type="protein sequence ID" value="AAM24910.1"/>
    <property type="molecule type" value="Genomic_DNA"/>
</dbReference>
<dbReference type="Gene3D" id="3.30.1380.20">
    <property type="entry name" value="Trafficking protein particle complex subunit 3"/>
    <property type="match status" value="1"/>
</dbReference>
<keyword evidence="1" id="KW-0547">Nucleotide-binding</keyword>
<dbReference type="InterPro" id="IPR058031">
    <property type="entry name" value="AAA_lid_NorR"/>
</dbReference>
<dbReference type="eggNOG" id="COG1719">
    <property type="taxonomic scope" value="Bacteria"/>
</dbReference>
<dbReference type="InterPro" id="IPR035965">
    <property type="entry name" value="PAS-like_dom_sf"/>
</dbReference>
<evidence type="ECO:0000256" key="3">
    <source>
        <dbReference type="ARBA" id="ARBA00023015"/>
    </source>
</evidence>
<dbReference type="PROSITE" id="PS50045">
    <property type="entry name" value="SIGMA54_INTERACT_4"/>
    <property type="match status" value="1"/>
</dbReference>
<feature type="domain" description="Sigma-54 factor interaction" evidence="6">
    <location>
        <begin position="303"/>
        <end position="532"/>
    </location>
</feature>
<dbReference type="AlphaFoldDB" id="Q8R5R6"/>
<evidence type="ECO:0000256" key="1">
    <source>
        <dbReference type="ARBA" id="ARBA00022741"/>
    </source>
</evidence>
<dbReference type="HOGENOM" id="CLU_000445_8_1_9"/>
<dbReference type="RefSeq" id="WP_011025914.1">
    <property type="nucleotide sequence ID" value="NC_003869.1"/>
</dbReference>
<keyword evidence="4" id="KW-0238">DNA-binding</keyword>
<dbReference type="Pfam" id="PF00158">
    <property type="entry name" value="Sigma54_activat"/>
    <property type="match status" value="1"/>
</dbReference>
<evidence type="ECO:0000256" key="5">
    <source>
        <dbReference type="ARBA" id="ARBA00023163"/>
    </source>
</evidence>
<keyword evidence="5" id="KW-0804">Transcription</keyword>
<dbReference type="PROSITE" id="PS00675">
    <property type="entry name" value="SIGMA54_INTERACT_1"/>
    <property type="match status" value="1"/>
</dbReference>
<dbReference type="Gene3D" id="3.40.50.300">
    <property type="entry name" value="P-loop containing nucleotide triphosphate hydrolases"/>
    <property type="match status" value="1"/>
</dbReference>
<evidence type="ECO:0000313" key="9">
    <source>
        <dbReference type="Proteomes" id="UP000000555"/>
    </source>
</evidence>
<proteinExistence type="predicted"/>
<keyword evidence="3" id="KW-0805">Transcription regulation</keyword>
<dbReference type="Pfam" id="PF02830">
    <property type="entry name" value="V4R"/>
    <property type="match status" value="1"/>
</dbReference>
<dbReference type="InterPro" id="IPR004096">
    <property type="entry name" value="V4R"/>
</dbReference>
<dbReference type="Pfam" id="PF13188">
    <property type="entry name" value="PAS_8"/>
    <property type="match status" value="1"/>
</dbReference>
<dbReference type="InterPro" id="IPR025944">
    <property type="entry name" value="Sigma_54_int_dom_CS"/>
</dbReference>
<dbReference type="KEGG" id="tte:TTE1710"/>
<dbReference type="GO" id="GO:0005524">
    <property type="term" value="F:ATP binding"/>
    <property type="evidence" value="ECO:0007669"/>
    <property type="project" value="UniProtKB-KW"/>
</dbReference>
<name>Q8R5R6_CALS4</name>
<dbReference type="InterPro" id="IPR000014">
    <property type="entry name" value="PAS"/>
</dbReference>
<dbReference type="InterPro" id="IPR009057">
    <property type="entry name" value="Homeodomain-like_sf"/>
</dbReference>
<evidence type="ECO:0000259" key="6">
    <source>
        <dbReference type="PROSITE" id="PS50045"/>
    </source>
</evidence>
<evidence type="ECO:0000256" key="2">
    <source>
        <dbReference type="ARBA" id="ARBA00022840"/>
    </source>
</evidence>
<dbReference type="InterPro" id="IPR003593">
    <property type="entry name" value="AAA+_ATPase"/>
</dbReference>
<dbReference type="Proteomes" id="UP000000555">
    <property type="component" value="Chromosome"/>
</dbReference>
<dbReference type="PROSITE" id="PS00676">
    <property type="entry name" value="SIGMA54_INTERACT_2"/>
    <property type="match status" value="1"/>
</dbReference>
<accession>Q8R5R6</accession>
<dbReference type="PANTHER" id="PTHR32071">
    <property type="entry name" value="TRANSCRIPTIONAL REGULATORY PROTEIN"/>
    <property type="match status" value="1"/>
</dbReference>
<reference evidence="8 9" key="1">
    <citation type="journal article" date="2002" name="Genome Res.">
        <title>A complete sequence of the T. tengcongensis genome.</title>
        <authorList>
            <person name="Bao Q."/>
            <person name="Tian Y."/>
            <person name="Li W."/>
            <person name="Xu Z."/>
            <person name="Xuan Z."/>
            <person name="Hu S."/>
            <person name="Dong W."/>
            <person name="Yang J."/>
            <person name="Chen Y."/>
            <person name="Xue Y."/>
            <person name="Xu Y."/>
            <person name="Lai X."/>
            <person name="Huang L."/>
            <person name="Dong X."/>
            <person name="Ma Y."/>
            <person name="Ling L."/>
            <person name="Tan H."/>
            <person name="Chen R."/>
            <person name="Wang J."/>
            <person name="Yu J."/>
            <person name="Yang H."/>
        </authorList>
    </citation>
    <scope>NUCLEOTIDE SEQUENCE [LARGE SCALE GENOMIC DNA]</scope>
    <source>
        <strain evidence="9">DSM 15242 / JCM 11007 / NBRC 100824 / MB4</strain>
    </source>
</reference>
<evidence type="ECO:0000256" key="4">
    <source>
        <dbReference type="ARBA" id="ARBA00023125"/>
    </source>
</evidence>
<dbReference type="PANTHER" id="PTHR32071:SF57">
    <property type="entry name" value="C4-DICARBOXYLATE TRANSPORT TRANSCRIPTIONAL REGULATORY PROTEIN DCTD"/>
    <property type="match status" value="1"/>
</dbReference>
<dbReference type="SMART" id="SM00382">
    <property type="entry name" value="AAA"/>
    <property type="match status" value="1"/>
</dbReference>